<evidence type="ECO:0000259" key="1">
    <source>
        <dbReference type="Pfam" id="PF06974"/>
    </source>
</evidence>
<gene>
    <name evidence="2" type="ORF">Fcan01_18913</name>
</gene>
<dbReference type="InterPro" id="IPR009721">
    <property type="entry name" value="O-acyltransferase_WSD1_C"/>
</dbReference>
<protein>
    <recommendedName>
        <fullName evidence="1">O-acyltransferase WSD1 C-terminal domain-containing protein</fullName>
    </recommendedName>
</protein>
<accession>A0A226DLR1</accession>
<evidence type="ECO:0000313" key="2">
    <source>
        <dbReference type="EMBL" id="OXA45938.1"/>
    </source>
</evidence>
<dbReference type="EMBL" id="LNIX01000016">
    <property type="protein sequence ID" value="OXA45938.1"/>
    <property type="molecule type" value="Genomic_DNA"/>
</dbReference>
<dbReference type="Pfam" id="PF06974">
    <property type="entry name" value="WS_DGAT_C"/>
    <property type="match status" value="1"/>
</dbReference>
<proteinExistence type="predicted"/>
<organism evidence="2 3">
    <name type="scientific">Folsomia candida</name>
    <name type="common">Springtail</name>
    <dbReference type="NCBI Taxonomy" id="158441"/>
    <lineage>
        <taxon>Eukaryota</taxon>
        <taxon>Metazoa</taxon>
        <taxon>Ecdysozoa</taxon>
        <taxon>Arthropoda</taxon>
        <taxon>Hexapoda</taxon>
        <taxon>Collembola</taxon>
        <taxon>Entomobryomorpha</taxon>
        <taxon>Isotomoidea</taxon>
        <taxon>Isotomidae</taxon>
        <taxon>Proisotominae</taxon>
        <taxon>Folsomia</taxon>
    </lineage>
</organism>
<feature type="domain" description="O-acyltransferase WSD1 C-terminal" evidence="1">
    <location>
        <begin position="55"/>
        <end position="113"/>
    </location>
</feature>
<dbReference type="OrthoDB" id="619536at2759"/>
<keyword evidence="3" id="KW-1185">Reference proteome</keyword>
<name>A0A226DLR1_FOLCA</name>
<dbReference type="AlphaFoldDB" id="A0A226DLR1"/>
<evidence type="ECO:0000313" key="3">
    <source>
        <dbReference type="Proteomes" id="UP000198287"/>
    </source>
</evidence>
<comment type="caution">
    <text evidence="2">The sequence shown here is derived from an EMBL/GenBank/DDBJ whole genome shotgun (WGS) entry which is preliminary data.</text>
</comment>
<reference evidence="2 3" key="1">
    <citation type="submission" date="2015-12" db="EMBL/GenBank/DDBJ databases">
        <title>The genome of Folsomia candida.</title>
        <authorList>
            <person name="Faddeeva A."/>
            <person name="Derks M.F."/>
            <person name="Anvar Y."/>
            <person name="Smit S."/>
            <person name="Van Straalen N."/>
            <person name="Roelofs D."/>
        </authorList>
    </citation>
    <scope>NUCLEOTIDE SEQUENCE [LARGE SCALE GENOMIC DNA]</scope>
    <source>
        <strain evidence="2 3">VU population</strain>
        <tissue evidence="2">Whole body</tissue>
    </source>
</reference>
<dbReference type="Proteomes" id="UP000198287">
    <property type="component" value="Unassembled WGS sequence"/>
</dbReference>
<sequence length="138" mass="15204">MSVLKMPISEKKINQRLAQISHQFRHLFNSPLLLGFLSFHSHGTTPQWNVPEEDRYELCGNPVERIVPIIGLLQRSNSIGVVSISYNGKMGLAIAADKTLFSGPEELEGVINNIISEIDEIGEINGGGEEDEMGLETS</sequence>